<evidence type="ECO:0000313" key="2">
    <source>
        <dbReference type="EMBL" id="PIQ75259.1"/>
    </source>
</evidence>
<keyword evidence="1" id="KW-1133">Transmembrane helix</keyword>
<dbReference type="EMBL" id="PCVO01000035">
    <property type="protein sequence ID" value="PIQ75259.1"/>
    <property type="molecule type" value="Genomic_DNA"/>
</dbReference>
<sequence>MTYRLISQKGSTTKNTKGITTLNILIILGFVVILAIFLIGNEQLVAKNYQLRDYEKQLSEHQELIGKLQIKQTEQSSLPVLEGVAKDLQLVVADNIKYLKEIQTSVAISPRLLP</sequence>
<feature type="transmembrane region" description="Helical" evidence="1">
    <location>
        <begin position="21"/>
        <end position="40"/>
    </location>
</feature>
<keyword evidence="1" id="KW-0472">Membrane</keyword>
<reference evidence="2 3" key="1">
    <citation type="submission" date="2017-09" db="EMBL/GenBank/DDBJ databases">
        <title>Depth-based differentiation of microbial function through sediment-hosted aquifers and enrichment of novel symbionts in the deep terrestrial subsurface.</title>
        <authorList>
            <person name="Probst A.J."/>
            <person name="Ladd B."/>
            <person name="Jarett J.K."/>
            <person name="Geller-Mcgrath D.E."/>
            <person name="Sieber C.M."/>
            <person name="Emerson J.B."/>
            <person name="Anantharaman K."/>
            <person name="Thomas B.C."/>
            <person name="Malmstrom R."/>
            <person name="Stieglmeier M."/>
            <person name="Klingl A."/>
            <person name="Woyke T."/>
            <person name="Ryan C.M."/>
            <person name="Banfield J.F."/>
        </authorList>
    </citation>
    <scope>NUCLEOTIDE SEQUENCE [LARGE SCALE GENOMIC DNA]</scope>
    <source>
        <strain evidence="2">CG11_big_fil_rev_8_21_14_0_20_40_15</strain>
    </source>
</reference>
<comment type="caution">
    <text evidence="2">The sequence shown here is derived from an EMBL/GenBank/DDBJ whole genome shotgun (WGS) entry which is preliminary data.</text>
</comment>
<proteinExistence type="predicted"/>
<accession>A0A2H0KSY6</accession>
<dbReference type="AlphaFoldDB" id="A0A2H0KSY6"/>
<evidence type="ECO:0000313" key="3">
    <source>
        <dbReference type="Proteomes" id="UP000229317"/>
    </source>
</evidence>
<name>A0A2H0KSY6_9BACT</name>
<protein>
    <submittedName>
        <fullName evidence="2">Uncharacterized protein</fullName>
    </submittedName>
</protein>
<dbReference type="Proteomes" id="UP000229317">
    <property type="component" value="Unassembled WGS sequence"/>
</dbReference>
<gene>
    <name evidence="2" type="ORF">COV84_02365</name>
</gene>
<organism evidence="2 3">
    <name type="scientific">Candidatus Portnoybacteria bacterium CG11_big_fil_rev_8_21_14_0_20_40_15</name>
    <dbReference type="NCBI Taxonomy" id="1974817"/>
    <lineage>
        <taxon>Bacteria</taxon>
        <taxon>Candidatus Portnoyibacteriota</taxon>
    </lineage>
</organism>
<evidence type="ECO:0000256" key="1">
    <source>
        <dbReference type="SAM" id="Phobius"/>
    </source>
</evidence>
<keyword evidence="1" id="KW-0812">Transmembrane</keyword>